<sequence length="54" mass="5979">MPPGARVHHFDELSERTQHALASASPAGRLDIDTTTSRLSRGDIVVFTDYVRVQ</sequence>
<name>L9V6S6_HALVD</name>
<dbReference type="EMBL" id="AOHU01000044">
    <property type="protein sequence ID" value="ELY32789.1"/>
    <property type="molecule type" value="Genomic_DNA"/>
</dbReference>
<proteinExistence type="predicted"/>
<gene>
    <name evidence="2" type="ORF">C498_07015</name>
</gene>
<comment type="caution">
    <text evidence="2">The sequence shown here is derived from an EMBL/GenBank/DDBJ whole genome shotgun (WGS) entry which is preliminary data.</text>
</comment>
<dbReference type="AlphaFoldDB" id="L9V6S6"/>
<feature type="region of interest" description="Disordered" evidence="1">
    <location>
        <begin position="1"/>
        <end position="26"/>
    </location>
</feature>
<evidence type="ECO:0000313" key="3">
    <source>
        <dbReference type="Proteomes" id="UP000011532"/>
    </source>
</evidence>
<accession>L9V6S6</accession>
<reference evidence="2 3" key="2">
    <citation type="journal article" date="2014" name="PLoS Genet.">
        <title>Phylogenetically driven sequencing of extremely halophilic archaea reveals strategies for static and dynamic osmo-response.</title>
        <authorList>
            <person name="Becker E.A."/>
            <person name="Seitzer P.M."/>
            <person name="Tritt A."/>
            <person name="Larsen D."/>
            <person name="Krusor M."/>
            <person name="Yao A.I."/>
            <person name="Wu D."/>
            <person name="Madern D."/>
            <person name="Eisen J.A."/>
            <person name="Darling A.E."/>
            <person name="Facciotti M.T."/>
        </authorList>
    </citation>
    <scope>NUCLEOTIDE SEQUENCE [LARGE SCALE GENOMIC DNA]</scope>
    <source>
        <strain evidence="3">ATCC 29605 / DSM 3757 / JCM 8879 / NBRC 14742 / NCIMB 2012 / VKM B-1768 / DS2</strain>
    </source>
</reference>
<evidence type="ECO:0000256" key="1">
    <source>
        <dbReference type="SAM" id="MobiDB-lite"/>
    </source>
</evidence>
<protein>
    <submittedName>
        <fullName evidence="2">Uncharacterized protein</fullName>
    </submittedName>
</protein>
<dbReference type="Proteomes" id="UP000011532">
    <property type="component" value="Unassembled WGS sequence"/>
</dbReference>
<reference evidence="3" key="1">
    <citation type="submission" date="2012-11" db="EMBL/GenBank/DDBJ databases">
        <authorList>
            <person name="Becker E.A."/>
            <person name="Seitzer P."/>
            <person name="Tritt A."/>
            <person name="Larsen D."/>
            <person name="Yao A."/>
            <person name="Wu D."/>
            <person name="Darling A."/>
            <person name="Eisen J.A."/>
            <person name="Facciotti M.T."/>
        </authorList>
    </citation>
    <scope>NUCLEOTIDE SEQUENCE [LARGE SCALE GENOMIC DNA]</scope>
    <source>
        <strain evidence="3">ATCC 29605 / DSM 3757 / JCM 8879 / NBRC 14742 / NCIMB 2012 / VKM B-1768 / DS2</strain>
    </source>
</reference>
<dbReference type="PATRIC" id="fig|309800.29.peg.1355"/>
<feature type="compositionally biased region" description="Basic and acidic residues" evidence="1">
    <location>
        <begin position="8"/>
        <end position="18"/>
    </location>
</feature>
<organism evidence="2 3">
    <name type="scientific">Haloferax volcanii (strain ATCC 29605 / DSM 3757 / JCM 8879 / NBRC 14742 / NCIMB 2012 / VKM B-1768 / DS2)</name>
    <name type="common">Halobacterium volcanii</name>
    <dbReference type="NCBI Taxonomy" id="309800"/>
    <lineage>
        <taxon>Archaea</taxon>
        <taxon>Methanobacteriati</taxon>
        <taxon>Methanobacteriota</taxon>
        <taxon>Stenosarchaea group</taxon>
        <taxon>Halobacteria</taxon>
        <taxon>Halobacteriales</taxon>
        <taxon>Haloferacaceae</taxon>
        <taxon>Haloferax</taxon>
    </lineage>
</organism>
<evidence type="ECO:0000313" key="2">
    <source>
        <dbReference type="EMBL" id="ELY32789.1"/>
    </source>
</evidence>